<reference evidence="2" key="2">
    <citation type="submission" date="2015-01" db="EMBL/GenBank/DDBJ databases">
        <title>Evolutionary Origins and Diversification of the Mycorrhizal Mutualists.</title>
        <authorList>
            <consortium name="DOE Joint Genome Institute"/>
            <consortium name="Mycorrhizal Genomics Consortium"/>
            <person name="Kohler A."/>
            <person name="Kuo A."/>
            <person name="Nagy L.G."/>
            <person name="Floudas D."/>
            <person name="Copeland A."/>
            <person name="Barry K.W."/>
            <person name="Cichocki N."/>
            <person name="Veneault-Fourrey C."/>
            <person name="LaButti K."/>
            <person name="Lindquist E.A."/>
            <person name="Lipzen A."/>
            <person name="Lundell T."/>
            <person name="Morin E."/>
            <person name="Murat C."/>
            <person name="Riley R."/>
            <person name="Ohm R."/>
            <person name="Sun H."/>
            <person name="Tunlid A."/>
            <person name="Henrissat B."/>
            <person name="Grigoriev I.V."/>
            <person name="Hibbett D.S."/>
            <person name="Martin F."/>
        </authorList>
    </citation>
    <scope>NUCLEOTIDE SEQUENCE [LARGE SCALE GENOMIC DNA]</scope>
    <source>
        <strain evidence="2">Foug A</strain>
    </source>
</reference>
<dbReference type="EMBL" id="KN822159">
    <property type="protein sequence ID" value="KIM54256.1"/>
    <property type="molecule type" value="Genomic_DNA"/>
</dbReference>
<keyword evidence="2" id="KW-1185">Reference proteome</keyword>
<dbReference type="Proteomes" id="UP000053989">
    <property type="component" value="Unassembled WGS sequence"/>
</dbReference>
<dbReference type="HOGENOM" id="CLU_134540_0_0_1"/>
<evidence type="ECO:0000313" key="2">
    <source>
        <dbReference type="Proteomes" id="UP000053989"/>
    </source>
</evidence>
<accession>A0A0C3DDT9</accession>
<dbReference type="STRING" id="1036808.A0A0C3DDT9"/>
<dbReference type="CDD" id="cd18809">
    <property type="entry name" value="SF1_C_RecD"/>
    <property type="match status" value="1"/>
</dbReference>
<reference evidence="1 2" key="1">
    <citation type="submission" date="2014-04" db="EMBL/GenBank/DDBJ databases">
        <authorList>
            <consortium name="DOE Joint Genome Institute"/>
            <person name="Kuo A."/>
            <person name="Kohler A."/>
            <person name="Nagy L.G."/>
            <person name="Floudas D."/>
            <person name="Copeland A."/>
            <person name="Barry K.W."/>
            <person name="Cichocki N."/>
            <person name="Veneault-Fourrey C."/>
            <person name="LaButti K."/>
            <person name="Lindquist E.A."/>
            <person name="Lipzen A."/>
            <person name="Lundell T."/>
            <person name="Morin E."/>
            <person name="Murat C."/>
            <person name="Sun H."/>
            <person name="Tunlid A."/>
            <person name="Henrissat B."/>
            <person name="Grigoriev I.V."/>
            <person name="Hibbett D.S."/>
            <person name="Martin F."/>
            <person name="Nordberg H.P."/>
            <person name="Cantor M.N."/>
            <person name="Hua S.X."/>
        </authorList>
    </citation>
    <scope>NUCLEOTIDE SEQUENCE [LARGE SCALE GENOMIC DNA]</scope>
    <source>
        <strain evidence="1 2">Foug A</strain>
    </source>
</reference>
<dbReference type="InParanoid" id="A0A0C3DDT9"/>
<proteinExistence type="predicted"/>
<evidence type="ECO:0008006" key="3">
    <source>
        <dbReference type="Google" id="ProtNLM"/>
    </source>
</evidence>
<dbReference type="SUPFAM" id="SSF52540">
    <property type="entry name" value="P-loop containing nucleoside triphosphate hydrolases"/>
    <property type="match status" value="1"/>
</dbReference>
<gene>
    <name evidence="1" type="ORF">SCLCIDRAFT_392200</name>
</gene>
<protein>
    <recommendedName>
        <fullName evidence="3">ATP-dependent DNA helicase</fullName>
    </recommendedName>
</protein>
<dbReference type="InterPro" id="IPR051055">
    <property type="entry name" value="PIF1_helicase"/>
</dbReference>
<dbReference type="PANTHER" id="PTHR47642">
    <property type="entry name" value="ATP-DEPENDENT DNA HELICASE"/>
    <property type="match status" value="1"/>
</dbReference>
<dbReference type="OrthoDB" id="432234at2759"/>
<dbReference type="InterPro" id="IPR027417">
    <property type="entry name" value="P-loop_NTPase"/>
</dbReference>
<evidence type="ECO:0000313" key="1">
    <source>
        <dbReference type="EMBL" id="KIM54256.1"/>
    </source>
</evidence>
<sequence length="163" mass="17951">MLLRNQSQEGLVNGSLGNVIKFITVREAQEHHVSVAEMNKGDAERLISSHSGHEFKRDDTFPLVRFTNHKELLCAPTDFTVENLKGGVEACRIQVPLALSYAMSIHKSQGQTLSRVKVDLSSVFEKGQGMHTVAVRDSTLSTFPSVCCSIESNLYGRSPGSKF</sequence>
<dbReference type="AlphaFoldDB" id="A0A0C3DDT9"/>
<dbReference type="PANTHER" id="PTHR47642:SF5">
    <property type="entry name" value="ATP-DEPENDENT DNA HELICASE"/>
    <property type="match status" value="1"/>
</dbReference>
<name>A0A0C3DDT9_9AGAM</name>
<organism evidence="1 2">
    <name type="scientific">Scleroderma citrinum Foug A</name>
    <dbReference type="NCBI Taxonomy" id="1036808"/>
    <lineage>
        <taxon>Eukaryota</taxon>
        <taxon>Fungi</taxon>
        <taxon>Dikarya</taxon>
        <taxon>Basidiomycota</taxon>
        <taxon>Agaricomycotina</taxon>
        <taxon>Agaricomycetes</taxon>
        <taxon>Agaricomycetidae</taxon>
        <taxon>Boletales</taxon>
        <taxon>Sclerodermatineae</taxon>
        <taxon>Sclerodermataceae</taxon>
        <taxon>Scleroderma</taxon>
    </lineage>
</organism>